<dbReference type="AlphaFoldDB" id="A0A1J5S0C2"/>
<organism evidence="1">
    <name type="scientific">mine drainage metagenome</name>
    <dbReference type="NCBI Taxonomy" id="410659"/>
    <lineage>
        <taxon>unclassified sequences</taxon>
        <taxon>metagenomes</taxon>
        <taxon>ecological metagenomes</taxon>
    </lineage>
</organism>
<reference evidence="1" key="1">
    <citation type="submission" date="2016-10" db="EMBL/GenBank/DDBJ databases">
        <title>Sequence of Gallionella enrichment culture.</title>
        <authorList>
            <person name="Poehlein A."/>
            <person name="Muehling M."/>
            <person name="Daniel R."/>
        </authorList>
    </citation>
    <scope>NUCLEOTIDE SEQUENCE</scope>
</reference>
<gene>
    <name evidence="1" type="ORF">GALL_242770</name>
</gene>
<sequence>MSDDDTGTAPIEIDKVRASKAGHAFHEAWAARTALELLPPSTDLTAITLEGFDEQDEQSLGTGAVEIADLVRYYGATDVARAHRVTVVQFKYSIASAETAVRAADLASTLAKFAATDAELRTTHGDDHVLAVARYEFATNRPIHENLGKAISAVVAGTQETGDIGRQAGQLAQALKKYPHPFADLLRRLELVGSKGSLIEAERAISTMLAAWSEPGDPDAEKRLLKLRNLIRIKAGPGSETDKRVDRVACRC</sequence>
<name>A0A1J5S0C2_9ZZZZ</name>
<protein>
    <submittedName>
        <fullName evidence="1">Uncharacterized protein</fullName>
    </submittedName>
</protein>
<comment type="caution">
    <text evidence="1">The sequence shown here is derived from an EMBL/GenBank/DDBJ whole genome shotgun (WGS) entry which is preliminary data.</text>
</comment>
<dbReference type="EMBL" id="MLJW01000200">
    <property type="protein sequence ID" value="OIQ93789.1"/>
    <property type="molecule type" value="Genomic_DNA"/>
</dbReference>
<proteinExistence type="predicted"/>
<accession>A0A1J5S0C2</accession>
<evidence type="ECO:0000313" key="1">
    <source>
        <dbReference type="EMBL" id="OIQ93789.1"/>
    </source>
</evidence>